<feature type="repeat" description="WD" evidence="8">
    <location>
        <begin position="82"/>
        <end position="114"/>
    </location>
</feature>
<organism evidence="10 11">
    <name type="scientific">Mizuhopecten yessoensis</name>
    <name type="common">Japanese scallop</name>
    <name type="synonym">Patinopecten yessoensis</name>
    <dbReference type="NCBI Taxonomy" id="6573"/>
    <lineage>
        <taxon>Eukaryota</taxon>
        <taxon>Metazoa</taxon>
        <taxon>Spiralia</taxon>
        <taxon>Lophotrochozoa</taxon>
        <taxon>Mollusca</taxon>
        <taxon>Bivalvia</taxon>
        <taxon>Autobranchia</taxon>
        <taxon>Pteriomorphia</taxon>
        <taxon>Pectinida</taxon>
        <taxon>Pectinoidea</taxon>
        <taxon>Pectinidae</taxon>
        <taxon>Mizuhopecten</taxon>
    </lineage>
</organism>
<evidence type="ECO:0000256" key="9">
    <source>
        <dbReference type="SAM" id="MobiDB-lite"/>
    </source>
</evidence>
<evidence type="ECO:0000256" key="5">
    <source>
        <dbReference type="ARBA" id="ARBA00022771"/>
    </source>
</evidence>
<dbReference type="GO" id="GO:1904263">
    <property type="term" value="P:positive regulation of TORC1 signaling"/>
    <property type="evidence" value="ECO:0007669"/>
    <property type="project" value="TreeGrafter"/>
</dbReference>
<keyword evidence="4" id="KW-0677">Repeat</keyword>
<dbReference type="PROSITE" id="PS50294">
    <property type="entry name" value="WD_REPEATS_REGION"/>
    <property type="match status" value="2"/>
</dbReference>
<feature type="compositionally biased region" description="Basic and acidic residues" evidence="9">
    <location>
        <begin position="472"/>
        <end position="490"/>
    </location>
</feature>
<dbReference type="Pfam" id="PF00400">
    <property type="entry name" value="WD40"/>
    <property type="match status" value="2"/>
</dbReference>
<dbReference type="GO" id="GO:0005829">
    <property type="term" value="C:cytosol"/>
    <property type="evidence" value="ECO:0007669"/>
    <property type="project" value="TreeGrafter"/>
</dbReference>
<dbReference type="SUPFAM" id="SSF50978">
    <property type="entry name" value="WD40 repeat-like"/>
    <property type="match status" value="1"/>
</dbReference>
<reference evidence="10 11" key="1">
    <citation type="journal article" date="2017" name="Nat. Ecol. Evol.">
        <title>Scallop genome provides insights into evolution of bilaterian karyotype and development.</title>
        <authorList>
            <person name="Wang S."/>
            <person name="Zhang J."/>
            <person name="Jiao W."/>
            <person name="Li J."/>
            <person name="Xun X."/>
            <person name="Sun Y."/>
            <person name="Guo X."/>
            <person name="Huan P."/>
            <person name="Dong B."/>
            <person name="Zhang L."/>
            <person name="Hu X."/>
            <person name="Sun X."/>
            <person name="Wang J."/>
            <person name="Zhao C."/>
            <person name="Wang Y."/>
            <person name="Wang D."/>
            <person name="Huang X."/>
            <person name="Wang R."/>
            <person name="Lv J."/>
            <person name="Li Y."/>
            <person name="Zhang Z."/>
            <person name="Liu B."/>
            <person name="Lu W."/>
            <person name="Hui Y."/>
            <person name="Liang J."/>
            <person name="Zhou Z."/>
            <person name="Hou R."/>
            <person name="Li X."/>
            <person name="Liu Y."/>
            <person name="Li H."/>
            <person name="Ning X."/>
            <person name="Lin Y."/>
            <person name="Zhao L."/>
            <person name="Xing Q."/>
            <person name="Dou J."/>
            <person name="Li Y."/>
            <person name="Mao J."/>
            <person name="Guo H."/>
            <person name="Dou H."/>
            <person name="Li T."/>
            <person name="Mu C."/>
            <person name="Jiang W."/>
            <person name="Fu Q."/>
            <person name="Fu X."/>
            <person name="Miao Y."/>
            <person name="Liu J."/>
            <person name="Yu Q."/>
            <person name="Li R."/>
            <person name="Liao H."/>
            <person name="Li X."/>
            <person name="Kong Y."/>
            <person name="Jiang Z."/>
            <person name="Chourrout D."/>
            <person name="Li R."/>
            <person name="Bao Z."/>
        </authorList>
    </citation>
    <scope>NUCLEOTIDE SEQUENCE [LARGE SCALE GENOMIC DNA]</scope>
    <source>
        <strain evidence="10 11">PY_sf001</strain>
    </source>
</reference>
<dbReference type="InterPro" id="IPR019775">
    <property type="entry name" value="WD40_repeat_CS"/>
</dbReference>
<evidence type="ECO:0000256" key="2">
    <source>
        <dbReference type="ARBA" id="ARBA00022574"/>
    </source>
</evidence>
<evidence type="ECO:0000313" key="11">
    <source>
        <dbReference type="Proteomes" id="UP000242188"/>
    </source>
</evidence>
<dbReference type="Gene3D" id="2.130.10.10">
    <property type="entry name" value="YVTN repeat-like/Quinoprotein amine dehydrogenase"/>
    <property type="match status" value="2"/>
</dbReference>
<dbReference type="GO" id="GO:0016239">
    <property type="term" value="P:positive regulation of macroautophagy"/>
    <property type="evidence" value="ECO:0007669"/>
    <property type="project" value="TreeGrafter"/>
</dbReference>
<feature type="compositionally biased region" description="Polar residues" evidence="9">
    <location>
        <begin position="577"/>
        <end position="596"/>
    </location>
</feature>
<evidence type="ECO:0000256" key="7">
    <source>
        <dbReference type="ARBA" id="ARBA00040269"/>
    </source>
</evidence>
<dbReference type="InterPro" id="IPR037590">
    <property type="entry name" value="WDR24"/>
</dbReference>
<dbReference type="CDD" id="cd16693">
    <property type="entry name" value="mRING-H2-C3H3C2_WDR24"/>
    <property type="match status" value="1"/>
</dbReference>
<dbReference type="Proteomes" id="UP000242188">
    <property type="component" value="Unassembled WGS sequence"/>
</dbReference>
<dbReference type="PANTHER" id="PTHR46200:SF1">
    <property type="entry name" value="GATOR COMPLEX PROTEIN WDR24"/>
    <property type="match status" value="1"/>
</dbReference>
<evidence type="ECO:0000256" key="3">
    <source>
        <dbReference type="ARBA" id="ARBA00022723"/>
    </source>
</evidence>
<gene>
    <name evidence="10" type="ORF">KP79_PYT19885</name>
</gene>
<dbReference type="SMART" id="SM00320">
    <property type="entry name" value="WD40"/>
    <property type="match status" value="7"/>
</dbReference>
<protein>
    <recommendedName>
        <fullName evidence="7">GATOR2 complex protein WDR24</fullName>
    </recommendedName>
</protein>
<feature type="repeat" description="WD" evidence="8">
    <location>
        <begin position="118"/>
        <end position="160"/>
    </location>
</feature>
<accession>A0A210PSD5</accession>
<dbReference type="OrthoDB" id="60955at2759"/>
<sequence length="776" mass="88604">MSMMHNVSRAVHDRVNPAVVKTMYCNCEGAVNALAINRDSSLAVVAGRNVFKIFGIEDERFEEKMNLRVGRNVNLNFSASDVTWNQNDDNILASAATNGSVVVWDINRTTKSKQDYVFTDHNRTVNRVRFHENEVNLLLSGSQDGSMKLFDVRKRTVTTTFVSGSSVRDVQFCPSVFSYFHFAAADENGNIQIWDMRQPDRVQKQITAHSGPVFSIDWHPEDRNWIGTAGRDKSIKVWDLQRNKLLYTIHTVASVMRIRWRPQRRYHIASSSLLVDFSINIWNIQRPYIPFASFEEHKDVTTDIVWKKEDPHMFYSCSKDCTLYQHVFKDAKRPADHVTPSGIDMNLDYTVSHAHGERTLSTDKHSSGKLSIFHKKPSRSDHFTQAYSTLHVHNCNKHETSLSMDWFRDSAQRYLLKGFSLDKLCEQNAQVAESQGRYQVAQSWRMLMVLYSQSLYTAPQFRTLSMGSNSSEKTDADKGKKDAQKSDHQDSGNNEITSGSDDDSDKEIIKENLSSIARGQPSTEWDILFDQDQLTYDSLGDFDKGLQELTLPNEAFVPRHEIKEHPNPLDSMPNGHDSPTSANESEGNMQNLQHSSRSNVDEEVLVTFSNDMNVPNLGFSNHVVDMLYFYAEQGDVQTPVCMLLVLGQKNRPQIDIATQENWFMSYIDLLGRFKLWTISNDVIKMSYLPQISMMNQQSTRIPLHCSTCNKVLSRVGWLCDRCKTVINTCALCHHPVKGQYLWCQGCSHGGHLQHMSDWFSSRKFCPAGCGHMCEFT</sequence>
<feature type="region of interest" description="Disordered" evidence="9">
    <location>
        <begin position="563"/>
        <end position="596"/>
    </location>
</feature>
<dbReference type="GO" id="GO:0061700">
    <property type="term" value="C:GATOR2 complex"/>
    <property type="evidence" value="ECO:0007669"/>
    <property type="project" value="TreeGrafter"/>
</dbReference>
<dbReference type="STRING" id="6573.A0A210PSD5"/>
<name>A0A210PSD5_MIZYE</name>
<keyword evidence="6" id="KW-0862">Zinc</keyword>
<evidence type="ECO:0000256" key="6">
    <source>
        <dbReference type="ARBA" id="ARBA00022833"/>
    </source>
</evidence>
<dbReference type="InterPro" id="IPR036322">
    <property type="entry name" value="WD40_repeat_dom_sf"/>
</dbReference>
<proteinExistence type="inferred from homology"/>
<evidence type="ECO:0000256" key="1">
    <source>
        <dbReference type="ARBA" id="ARBA00008134"/>
    </source>
</evidence>
<evidence type="ECO:0000256" key="4">
    <source>
        <dbReference type="ARBA" id="ARBA00022737"/>
    </source>
</evidence>
<dbReference type="PROSITE" id="PS50082">
    <property type="entry name" value="WD_REPEATS_2"/>
    <property type="match status" value="3"/>
</dbReference>
<dbReference type="InterPro" id="IPR001680">
    <property type="entry name" value="WD40_rpt"/>
</dbReference>
<keyword evidence="5" id="KW-0863">Zinc-finger</keyword>
<dbReference type="GO" id="GO:0005774">
    <property type="term" value="C:vacuolar membrane"/>
    <property type="evidence" value="ECO:0007669"/>
    <property type="project" value="TreeGrafter"/>
</dbReference>
<keyword evidence="11" id="KW-1185">Reference proteome</keyword>
<evidence type="ECO:0000313" key="10">
    <source>
        <dbReference type="EMBL" id="OWF39356.1"/>
    </source>
</evidence>
<comment type="caution">
    <text evidence="10">The sequence shown here is derived from an EMBL/GenBank/DDBJ whole genome shotgun (WGS) entry which is preliminary data.</text>
</comment>
<feature type="repeat" description="WD" evidence="8">
    <location>
        <begin position="206"/>
        <end position="248"/>
    </location>
</feature>
<dbReference type="EMBL" id="NEDP02005530">
    <property type="protein sequence ID" value="OWF39356.1"/>
    <property type="molecule type" value="Genomic_DNA"/>
</dbReference>
<dbReference type="InterPro" id="IPR015943">
    <property type="entry name" value="WD40/YVTN_repeat-like_dom_sf"/>
</dbReference>
<dbReference type="PANTHER" id="PTHR46200">
    <property type="entry name" value="GATOR COMPLEX PROTEIN WDR24"/>
    <property type="match status" value="1"/>
</dbReference>
<feature type="region of interest" description="Disordered" evidence="9">
    <location>
        <begin position="465"/>
        <end position="506"/>
    </location>
</feature>
<dbReference type="PROSITE" id="PS00678">
    <property type="entry name" value="WD_REPEATS_1"/>
    <property type="match status" value="1"/>
</dbReference>
<comment type="similarity">
    <text evidence="1">Belongs to the WD repeat WDR24 family.</text>
</comment>
<dbReference type="GO" id="GO:0008270">
    <property type="term" value="F:zinc ion binding"/>
    <property type="evidence" value="ECO:0007669"/>
    <property type="project" value="UniProtKB-KW"/>
</dbReference>
<keyword evidence="3" id="KW-0479">Metal-binding</keyword>
<dbReference type="AlphaFoldDB" id="A0A210PSD5"/>
<keyword evidence="2 8" id="KW-0853">WD repeat</keyword>
<dbReference type="GO" id="GO:0034198">
    <property type="term" value="P:cellular response to amino acid starvation"/>
    <property type="evidence" value="ECO:0007669"/>
    <property type="project" value="TreeGrafter"/>
</dbReference>
<evidence type="ECO:0000256" key="8">
    <source>
        <dbReference type="PROSITE-ProRule" id="PRU00221"/>
    </source>
</evidence>